<keyword evidence="4" id="KW-1185">Reference proteome</keyword>
<evidence type="ECO:0000313" key="3">
    <source>
        <dbReference type="EMBL" id="SGY75761.1"/>
    </source>
</evidence>
<dbReference type="PROSITE" id="PS51140">
    <property type="entry name" value="CUE"/>
    <property type="match status" value="1"/>
</dbReference>
<gene>
    <name evidence="3" type="primary">BQ5605_C005g03446</name>
    <name evidence="3" type="ORF">BQ5605_C005G03446</name>
</gene>
<feature type="region of interest" description="Disordered" evidence="1">
    <location>
        <begin position="1"/>
        <end position="20"/>
    </location>
</feature>
<evidence type="ECO:0000313" key="4">
    <source>
        <dbReference type="Proteomes" id="UP000249464"/>
    </source>
</evidence>
<dbReference type="InterPro" id="IPR003892">
    <property type="entry name" value="CUE"/>
</dbReference>
<evidence type="ECO:0000259" key="2">
    <source>
        <dbReference type="PROSITE" id="PS51140"/>
    </source>
</evidence>
<dbReference type="CDD" id="cd14279">
    <property type="entry name" value="CUE"/>
    <property type="match status" value="1"/>
</dbReference>
<accession>A0A2X0N4Q2</accession>
<dbReference type="GO" id="GO:0043130">
    <property type="term" value="F:ubiquitin binding"/>
    <property type="evidence" value="ECO:0007669"/>
    <property type="project" value="InterPro"/>
</dbReference>
<evidence type="ECO:0000256" key="1">
    <source>
        <dbReference type="SAM" id="MobiDB-lite"/>
    </source>
</evidence>
<feature type="compositionally biased region" description="Polar residues" evidence="1">
    <location>
        <begin position="339"/>
        <end position="349"/>
    </location>
</feature>
<proteinExistence type="predicted"/>
<feature type="compositionally biased region" description="Basic and acidic residues" evidence="1">
    <location>
        <begin position="384"/>
        <end position="393"/>
    </location>
</feature>
<feature type="domain" description="CUE" evidence="2">
    <location>
        <begin position="26"/>
        <end position="69"/>
    </location>
</feature>
<dbReference type="InterPro" id="IPR009060">
    <property type="entry name" value="UBA-like_sf"/>
</dbReference>
<dbReference type="AlphaFoldDB" id="A0A2X0N4Q2"/>
<dbReference type="Gene3D" id="1.10.8.10">
    <property type="entry name" value="DNA helicase RuvA subunit, C-terminal domain"/>
    <property type="match status" value="1"/>
</dbReference>
<dbReference type="Pfam" id="PF02845">
    <property type="entry name" value="CUE"/>
    <property type="match status" value="1"/>
</dbReference>
<dbReference type="STRING" id="796604.A0A2X0N4Q2"/>
<dbReference type="SUPFAM" id="SSF46934">
    <property type="entry name" value="UBA-like"/>
    <property type="match status" value="1"/>
</dbReference>
<feature type="region of interest" description="Disordered" evidence="1">
    <location>
        <begin position="152"/>
        <end position="189"/>
    </location>
</feature>
<feature type="compositionally biased region" description="Polar residues" evidence="1">
    <location>
        <begin position="1"/>
        <end position="15"/>
    </location>
</feature>
<dbReference type="Proteomes" id="UP000249464">
    <property type="component" value="Unassembled WGS sequence"/>
</dbReference>
<organism evidence="3 4">
    <name type="scientific">Microbotryum silenes-dioicae</name>
    <dbReference type="NCBI Taxonomy" id="796604"/>
    <lineage>
        <taxon>Eukaryota</taxon>
        <taxon>Fungi</taxon>
        <taxon>Dikarya</taxon>
        <taxon>Basidiomycota</taxon>
        <taxon>Pucciniomycotina</taxon>
        <taxon>Microbotryomycetes</taxon>
        <taxon>Microbotryales</taxon>
        <taxon>Microbotryaceae</taxon>
        <taxon>Microbotryum</taxon>
    </lineage>
</organism>
<dbReference type="EMBL" id="FQNC01000047">
    <property type="protein sequence ID" value="SGY75761.1"/>
    <property type="molecule type" value="Genomic_DNA"/>
</dbReference>
<protein>
    <submittedName>
        <fullName evidence="3">BQ5605_C005g03446 protein</fullName>
    </submittedName>
</protein>
<feature type="region of interest" description="Disordered" evidence="1">
    <location>
        <begin position="88"/>
        <end position="125"/>
    </location>
</feature>
<name>A0A2X0N4Q2_9BASI</name>
<dbReference type="SMART" id="SM00546">
    <property type="entry name" value="CUE"/>
    <property type="match status" value="1"/>
</dbReference>
<feature type="region of interest" description="Disordered" evidence="1">
    <location>
        <begin position="275"/>
        <end position="412"/>
    </location>
</feature>
<reference evidence="3 4" key="1">
    <citation type="submission" date="2016-11" db="EMBL/GenBank/DDBJ databases">
        <authorList>
            <person name="Jaros S."/>
            <person name="Januszkiewicz K."/>
            <person name="Wedrychowicz H."/>
        </authorList>
    </citation>
    <scope>NUCLEOTIDE SEQUENCE [LARGE SCALE GENOMIC DNA]</scope>
</reference>
<sequence>MTDPPTTASETSSDDVPSPVLASADVVTPEVESLRAMFPAMDVSDLTAVLTSHNGSLEEAADTLLAMNDPTYRQADVSHNPTLVLRDVTSGGRDQASPRRFLQPPHVRDGAASQLTRSGWPHSPRHQLERLQVDAELARQLEAQEERLLHRRVARPSAANPEVSSPAALPYTPYVPRHGARQPLDQGQHAEADNNADDIVQLTEQMYVLSQNVIFTRLFELLTLGSDQADLSSPPLRLVETSSSKLAEQGRKTFDTFLGKAKDFAGVLNERIKASASPSLATEDTSPPPPPKEPTLTPATSTVTPRTSKPTDDEHRQTVTVPERLPRPNQDPEEPLSDVNYSPSRTPTGSAERLAPHAAVSPDPLRKAPDLSQIEHLLLPRKSVKLEQGHQKEDDDDDDDELEYVKSPFDDD</sequence>